<dbReference type="AlphaFoldDB" id="A0A016S8E3"/>
<name>A0A016S8E3_9BILA</name>
<keyword evidence="2" id="KW-1185">Reference proteome</keyword>
<gene>
    <name evidence="1" type="primary">Acey_s0277.g1112</name>
    <name evidence="1" type="ORF">Y032_0277g1112</name>
</gene>
<evidence type="ECO:0000313" key="2">
    <source>
        <dbReference type="Proteomes" id="UP000024635"/>
    </source>
</evidence>
<organism evidence="1 2">
    <name type="scientific">Ancylostoma ceylanicum</name>
    <dbReference type="NCBI Taxonomy" id="53326"/>
    <lineage>
        <taxon>Eukaryota</taxon>
        <taxon>Metazoa</taxon>
        <taxon>Ecdysozoa</taxon>
        <taxon>Nematoda</taxon>
        <taxon>Chromadorea</taxon>
        <taxon>Rhabditida</taxon>
        <taxon>Rhabditina</taxon>
        <taxon>Rhabditomorpha</taxon>
        <taxon>Strongyloidea</taxon>
        <taxon>Ancylostomatidae</taxon>
        <taxon>Ancylostomatinae</taxon>
        <taxon>Ancylostoma</taxon>
    </lineage>
</organism>
<comment type="caution">
    <text evidence="1">The sequence shown here is derived from an EMBL/GenBank/DDBJ whole genome shotgun (WGS) entry which is preliminary data.</text>
</comment>
<sequence>MKSYCTVIDLESLYQLADITPRILSNQLQKALFHHSTLRARSCQLVFLLDTIKCDEELLREPRVVIAATIPS</sequence>
<reference evidence="2" key="1">
    <citation type="journal article" date="2015" name="Nat. Genet.">
        <title>The genome and transcriptome of the zoonotic hookworm Ancylostoma ceylanicum identify infection-specific gene families.</title>
        <authorList>
            <person name="Schwarz E.M."/>
            <person name="Hu Y."/>
            <person name="Antoshechkin I."/>
            <person name="Miller M.M."/>
            <person name="Sternberg P.W."/>
            <person name="Aroian R.V."/>
        </authorList>
    </citation>
    <scope>NUCLEOTIDE SEQUENCE</scope>
    <source>
        <strain evidence="2">HY135</strain>
    </source>
</reference>
<protein>
    <submittedName>
        <fullName evidence="1">Uncharacterized protein</fullName>
    </submittedName>
</protein>
<proteinExistence type="predicted"/>
<dbReference type="EMBL" id="JARK01001613">
    <property type="protein sequence ID" value="EYB86519.1"/>
    <property type="molecule type" value="Genomic_DNA"/>
</dbReference>
<accession>A0A016S8E3</accession>
<evidence type="ECO:0000313" key="1">
    <source>
        <dbReference type="EMBL" id="EYB86519.1"/>
    </source>
</evidence>
<dbReference type="Proteomes" id="UP000024635">
    <property type="component" value="Unassembled WGS sequence"/>
</dbReference>